<gene>
    <name evidence="10" type="primary">flgK</name>
    <name evidence="10" type="ORF">GRQ65_00040</name>
</gene>
<keyword evidence="11" id="KW-1185">Reference proteome</keyword>
<evidence type="ECO:0000256" key="4">
    <source>
        <dbReference type="ARBA" id="ARBA00016244"/>
    </source>
</evidence>
<evidence type="ECO:0000256" key="6">
    <source>
        <dbReference type="ARBA" id="ARBA00023143"/>
    </source>
</evidence>
<feature type="domain" description="Flagellar basal body rod protein N-terminal" evidence="7">
    <location>
        <begin position="8"/>
        <end position="37"/>
    </location>
</feature>
<dbReference type="AlphaFoldDB" id="A0A6L7EQT9"/>
<dbReference type="InterPro" id="IPR001444">
    <property type="entry name" value="Flag_bb_rod_N"/>
</dbReference>
<keyword evidence="5" id="KW-0964">Secreted</keyword>
<keyword evidence="10" id="KW-0282">Flagellum</keyword>
<dbReference type="EMBL" id="WUEK01000001">
    <property type="protein sequence ID" value="MXG87936.1"/>
    <property type="molecule type" value="Genomic_DNA"/>
</dbReference>
<evidence type="ECO:0000313" key="11">
    <source>
        <dbReference type="Proteomes" id="UP000473325"/>
    </source>
</evidence>
<dbReference type="Pfam" id="PF06429">
    <property type="entry name" value="Flg_bbr_C"/>
    <property type="match status" value="1"/>
</dbReference>
<proteinExistence type="inferred from homology"/>
<dbReference type="Pfam" id="PF00460">
    <property type="entry name" value="Flg_bb_rod"/>
    <property type="match status" value="1"/>
</dbReference>
<dbReference type="PANTHER" id="PTHR30033">
    <property type="entry name" value="FLAGELLAR HOOK-ASSOCIATED PROTEIN 1"/>
    <property type="match status" value="1"/>
</dbReference>
<organism evidence="10 11">
    <name type="scientific">Nocardioides flavescens</name>
    <dbReference type="NCBI Taxonomy" id="2691959"/>
    <lineage>
        <taxon>Bacteria</taxon>
        <taxon>Bacillati</taxon>
        <taxon>Actinomycetota</taxon>
        <taxon>Actinomycetes</taxon>
        <taxon>Propionibacteriales</taxon>
        <taxon>Nocardioidaceae</taxon>
        <taxon>Nocardioides</taxon>
    </lineage>
</organism>
<dbReference type="GO" id="GO:0005198">
    <property type="term" value="F:structural molecule activity"/>
    <property type="evidence" value="ECO:0007669"/>
    <property type="project" value="InterPro"/>
</dbReference>
<keyword evidence="10" id="KW-0969">Cilium</keyword>
<comment type="subcellular location">
    <subcellularLocation>
        <location evidence="1">Bacterial flagellum</location>
    </subcellularLocation>
    <subcellularLocation>
        <location evidence="2">Secreted</location>
    </subcellularLocation>
</comment>
<comment type="caution">
    <text evidence="10">The sequence shown here is derived from an EMBL/GenBank/DDBJ whole genome shotgun (WGS) entry which is preliminary data.</text>
</comment>
<dbReference type="InterPro" id="IPR053927">
    <property type="entry name" value="FlgK_helical"/>
</dbReference>
<dbReference type="GO" id="GO:0044780">
    <property type="term" value="P:bacterial-type flagellum assembly"/>
    <property type="evidence" value="ECO:0007669"/>
    <property type="project" value="InterPro"/>
</dbReference>
<evidence type="ECO:0000313" key="10">
    <source>
        <dbReference type="EMBL" id="MXG87936.1"/>
    </source>
</evidence>
<keyword evidence="6" id="KW-0975">Bacterial flagellum</keyword>
<keyword evidence="10" id="KW-0966">Cell projection</keyword>
<comment type="similarity">
    <text evidence="3">Belongs to the flagella basal body rod proteins family.</text>
</comment>
<evidence type="ECO:0000256" key="3">
    <source>
        <dbReference type="ARBA" id="ARBA00009677"/>
    </source>
</evidence>
<dbReference type="Pfam" id="PF22638">
    <property type="entry name" value="FlgK_D1"/>
    <property type="match status" value="1"/>
</dbReference>
<dbReference type="SUPFAM" id="SSF64518">
    <property type="entry name" value="Phase 1 flagellin"/>
    <property type="match status" value="1"/>
</dbReference>
<accession>A0A6L7EQT9</accession>
<evidence type="ECO:0000259" key="9">
    <source>
        <dbReference type="Pfam" id="PF22638"/>
    </source>
</evidence>
<evidence type="ECO:0000256" key="1">
    <source>
        <dbReference type="ARBA" id="ARBA00004365"/>
    </source>
</evidence>
<evidence type="ECO:0000259" key="7">
    <source>
        <dbReference type="Pfam" id="PF00460"/>
    </source>
</evidence>
<reference evidence="10 11" key="1">
    <citation type="submission" date="2019-12" db="EMBL/GenBank/DDBJ databases">
        <authorList>
            <person name="Kun Z."/>
        </authorList>
    </citation>
    <scope>NUCLEOTIDE SEQUENCE [LARGE SCALE GENOMIC DNA]</scope>
    <source>
        <strain evidence="10 11">YIM 123512</strain>
    </source>
</reference>
<feature type="domain" description="Flagellar hook-associated protein FlgK helical" evidence="9">
    <location>
        <begin position="101"/>
        <end position="334"/>
    </location>
</feature>
<dbReference type="InterPro" id="IPR010930">
    <property type="entry name" value="Flg_bb/hook_C_dom"/>
</dbReference>
<dbReference type="InterPro" id="IPR002371">
    <property type="entry name" value="FlgK"/>
</dbReference>
<protein>
    <recommendedName>
        <fullName evidence="4">Flagellar hook-associated protein 1</fullName>
    </recommendedName>
</protein>
<evidence type="ECO:0000256" key="5">
    <source>
        <dbReference type="ARBA" id="ARBA00022525"/>
    </source>
</evidence>
<dbReference type="PANTHER" id="PTHR30033:SF1">
    <property type="entry name" value="FLAGELLAR HOOK-ASSOCIATED PROTEIN 1"/>
    <property type="match status" value="1"/>
</dbReference>
<dbReference type="Proteomes" id="UP000473325">
    <property type="component" value="Unassembled WGS sequence"/>
</dbReference>
<name>A0A6L7EQT9_9ACTN</name>
<evidence type="ECO:0000256" key="2">
    <source>
        <dbReference type="ARBA" id="ARBA00004613"/>
    </source>
</evidence>
<feature type="domain" description="Flagellar basal-body/hook protein C-terminal" evidence="8">
    <location>
        <begin position="423"/>
        <end position="459"/>
    </location>
</feature>
<sequence length="463" mass="47627">MTGTFASFNTALSAIRHQRTVMDTASTNIANVDTPGYVRRRAEAASLGGATEVAMWSRDTSAGHGVVTAGITRMSEPLLDARSRREHGRSAYLDTRLEVLKRVESGTGEPGDDGVAAAMSEFNKAWQDLENHPQVGGASREQVLAVGQGLADAIRAQATNITSEQSDQRGRMIDLVTEVNATAKDLAAVNQRLAQAASFGLADNDLQDQRDVLALRLSELTGGVTTPRSDGGLDVTVGGEPLVSGLTANQLTITGGIAADGSADGNPLTFAVAGNAVTPGSFGGEVGAVGELLTTSLPGLLGQLDAVAKTLADAVNAQHAAGYDANGVAGTPFFSYDPAVGAASSLQVAITDPKLIAASSIASPTGNEQGSNAGKLGELVGAKEAYGRLINGLATEISSATRLSTTQNLLTSQVDGSREALTGVNFDEETVNLVAAQRAYEAAARVMSTMDDVLDTLINRMAI</sequence>
<dbReference type="RefSeq" id="WP_160873929.1">
    <property type="nucleotide sequence ID" value="NZ_WUEK01000001.1"/>
</dbReference>
<evidence type="ECO:0000259" key="8">
    <source>
        <dbReference type="Pfam" id="PF06429"/>
    </source>
</evidence>
<dbReference type="NCBIfam" id="TIGR02492">
    <property type="entry name" value="flgK_ends"/>
    <property type="match status" value="1"/>
</dbReference>
<dbReference type="GO" id="GO:0005576">
    <property type="term" value="C:extracellular region"/>
    <property type="evidence" value="ECO:0007669"/>
    <property type="project" value="UniProtKB-SubCell"/>
</dbReference>
<dbReference type="GO" id="GO:0009424">
    <property type="term" value="C:bacterial-type flagellum hook"/>
    <property type="evidence" value="ECO:0007669"/>
    <property type="project" value="InterPro"/>
</dbReference>